<dbReference type="eggNOG" id="KOG3656">
    <property type="taxonomic scope" value="Eukaryota"/>
</dbReference>
<accession>A7RWT9</accession>
<protein>
    <submittedName>
        <fullName evidence="2">Uncharacterized protein</fullName>
    </submittedName>
</protein>
<proteinExistence type="predicted"/>
<dbReference type="AlphaFoldDB" id="A7RWT9"/>
<evidence type="ECO:0000256" key="1">
    <source>
        <dbReference type="SAM" id="MobiDB-lite"/>
    </source>
</evidence>
<reference evidence="2 3" key="1">
    <citation type="journal article" date="2007" name="Science">
        <title>Sea anemone genome reveals ancestral eumetazoan gene repertoire and genomic organization.</title>
        <authorList>
            <person name="Putnam N.H."/>
            <person name="Srivastava M."/>
            <person name="Hellsten U."/>
            <person name="Dirks B."/>
            <person name="Chapman J."/>
            <person name="Salamov A."/>
            <person name="Terry A."/>
            <person name="Shapiro H."/>
            <person name="Lindquist E."/>
            <person name="Kapitonov V.V."/>
            <person name="Jurka J."/>
            <person name="Genikhovich G."/>
            <person name="Grigoriev I.V."/>
            <person name="Lucas S.M."/>
            <person name="Steele R.E."/>
            <person name="Finnerty J.R."/>
            <person name="Technau U."/>
            <person name="Martindale M.Q."/>
            <person name="Rokhsar D.S."/>
        </authorList>
    </citation>
    <scope>NUCLEOTIDE SEQUENCE [LARGE SCALE GENOMIC DNA]</scope>
    <source>
        <strain evidence="3">CH2 X CH6</strain>
    </source>
</reference>
<sequence length="171" mass="20011">MDIDFDPTTEEGREDLNTTVDEDYDSLIPNDGEGRESWNERISNRFGRGASYFLKRRTALKLEDSKRKYNNMCGGVVRRKQNGRFSESDKELWSLLSICLAKQKAMKRKRTPDFYKVAVLEKSIRRLNDEIADRCLRKTKRRRKSAAYEWNSGGHGWNTTASFQDDEDLLE</sequence>
<organism evidence="2 3">
    <name type="scientific">Nematostella vectensis</name>
    <name type="common">Starlet sea anemone</name>
    <dbReference type="NCBI Taxonomy" id="45351"/>
    <lineage>
        <taxon>Eukaryota</taxon>
        <taxon>Metazoa</taxon>
        <taxon>Cnidaria</taxon>
        <taxon>Anthozoa</taxon>
        <taxon>Hexacorallia</taxon>
        <taxon>Actiniaria</taxon>
        <taxon>Edwardsiidae</taxon>
        <taxon>Nematostella</taxon>
    </lineage>
</organism>
<name>A7RWT9_NEMVE</name>
<gene>
    <name evidence="2" type="ORF">NEMVEDRAFT_v1g241231</name>
</gene>
<dbReference type="EMBL" id="DS469548">
    <property type="protein sequence ID" value="EDO44032.1"/>
    <property type="molecule type" value="Genomic_DNA"/>
</dbReference>
<feature type="region of interest" description="Disordered" evidence="1">
    <location>
        <begin position="1"/>
        <end position="36"/>
    </location>
</feature>
<dbReference type="HOGENOM" id="CLU_1564744_0_0_1"/>
<evidence type="ECO:0000313" key="2">
    <source>
        <dbReference type="EMBL" id="EDO44032.1"/>
    </source>
</evidence>
<keyword evidence="3" id="KW-1185">Reference proteome</keyword>
<evidence type="ECO:0000313" key="3">
    <source>
        <dbReference type="Proteomes" id="UP000001593"/>
    </source>
</evidence>
<dbReference type="InParanoid" id="A7RWT9"/>
<dbReference type="Proteomes" id="UP000001593">
    <property type="component" value="Unassembled WGS sequence"/>
</dbReference>